<evidence type="ECO:0000256" key="6">
    <source>
        <dbReference type="ARBA" id="ARBA00023235"/>
    </source>
</evidence>
<dbReference type="EC" id="5.1.1.7" evidence="3 8"/>
<dbReference type="HAMAP" id="MF_00197">
    <property type="entry name" value="DAP_epimerase"/>
    <property type="match status" value="1"/>
</dbReference>
<dbReference type="Gene3D" id="3.10.310.10">
    <property type="entry name" value="Diaminopimelate Epimerase, Chain A, domain 1"/>
    <property type="match status" value="2"/>
</dbReference>
<dbReference type="PANTHER" id="PTHR31689:SF0">
    <property type="entry name" value="DIAMINOPIMELATE EPIMERASE"/>
    <property type="match status" value="1"/>
</dbReference>
<evidence type="ECO:0000256" key="7">
    <source>
        <dbReference type="ARBA" id="ARBA00051712"/>
    </source>
</evidence>
<dbReference type="SUPFAM" id="SSF54506">
    <property type="entry name" value="Diaminopimelate epimerase-like"/>
    <property type="match status" value="2"/>
</dbReference>
<dbReference type="GO" id="GO:0009089">
    <property type="term" value="P:lysine biosynthetic process via diaminopimelate"/>
    <property type="evidence" value="ECO:0007669"/>
    <property type="project" value="UniProtKB-UniRule"/>
</dbReference>
<accession>A0A2V4A1U3</accession>
<evidence type="ECO:0000256" key="2">
    <source>
        <dbReference type="ARBA" id="ARBA00010219"/>
    </source>
</evidence>
<comment type="caution">
    <text evidence="10">The sequence shown here is derived from an EMBL/GenBank/DDBJ whole genome shotgun (WGS) entry which is preliminary data.</text>
</comment>
<sequence length="261" mass="29262">MQIKFWKYQGTGNDFVLIDNRNNIISPDNKKLIEHLCHRRFGIGADGLMLLENAEGYDFRMRYFNSDGGEASMCGNGGRCIVAFAYHLGIINDKALFIAVDGEHEALVKDQDSFVQVSLKMINVSGIEKGESHYYMNTGSPHYVKFIDSHANFDTFKNGKAIRYNERFAEEGTNVNFVSFNDEGLQVSTYERGVEDETYSCGTGVVASAISSGFEKNKEHFKITTKGGNLEVRFERIDTQNINNVWLIGPATKVFSGTVNI</sequence>
<feature type="active site" description="Proton acceptor" evidence="8">
    <location>
        <position position="201"/>
    </location>
</feature>
<feature type="binding site" evidence="8">
    <location>
        <begin position="191"/>
        <end position="192"/>
    </location>
    <ligand>
        <name>substrate</name>
    </ligand>
</feature>
<evidence type="ECO:0000313" key="10">
    <source>
        <dbReference type="EMBL" id="PXY01280.1"/>
    </source>
</evidence>
<comment type="subcellular location">
    <subcellularLocation>
        <location evidence="8">Cytoplasm</location>
    </subcellularLocation>
</comment>
<comment type="subunit">
    <text evidence="8">Homodimer.</text>
</comment>
<name>A0A2V4A1U3_9BACT</name>
<evidence type="ECO:0000256" key="3">
    <source>
        <dbReference type="ARBA" id="ARBA00013080"/>
    </source>
</evidence>
<dbReference type="Proteomes" id="UP000248079">
    <property type="component" value="Unassembled WGS sequence"/>
</dbReference>
<organism evidence="10 11">
    <name type="scientific">Marinifilum breve</name>
    <dbReference type="NCBI Taxonomy" id="2184082"/>
    <lineage>
        <taxon>Bacteria</taxon>
        <taxon>Pseudomonadati</taxon>
        <taxon>Bacteroidota</taxon>
        <taxon>Bacteroidia</taxon>
        <taxon>Marinilabiliales</taxon>
        <taxon>Marinifilaceae</taxon>
    </lineage>
</organism>
<dbReference type="InterPro" id="IPR001653">
    <property type="entry name" value="DAP_epimerase_DapF"/>
</dbReference>
<dbReference type="EMBL" id="QFLI01000004">
    <property type="protein sequence ID" value="PXY01280.1"/>
    <property type="molecule type" value="Genomic_DNA"/>
</dbReference>
<dbReference type="PROSITE" id="PS01326">
    <property type="entry name" value="DAP_EPIMERASE"/>
    <property type="match status" value="1"/>
</dbReference>
<evidence type="ECO:0000313" key="11">
    <source>
        <dbReference type="Proteomes" id="UP000248079"/>
    </source>
</evidence>
<dbReference type="Pfam" id="PF01678">
    <property type="entry name" value="DAP_epimerase"/>
    <property type="match status" value="2"/>
</dbReference>
<dbReference type="PANTHER" id="PTHR31689">
    <property type="entry name" value="DIAMINOPIMELATE EPIMERASE, CHLOROPLASTIC"/>
    <property type="match status" value="1"/>
</dbReference>
<keyword evidence="6 8" id="KW-0413">Isomerase</keyword>
<feature type="binding site" evidence="8">
    <location>
        <position position="174"/>
    </location>
    <ligand>
        <name>substrate</name>
    </ligand>
</feature>
<dbReference type="OrthoDB" id="9805408at2"/>
<dbReference type="UniPathway" id="UPA00034">
    <property type="reaction ID" value="UER00025"/>
</dbReference>
<gene>
    <name evidence="8" type="primary">dapF</name>
    <name evidence="10" type="ORF">DF185_11595</name>
</gene>
<feature type="active site" evidence="9">
    <location>
        <position position="74"/>
    </location>
</feature>
<proteinExistence type="inferred from homology"/>
<feature type="binding site" evidence="8">
    <location>
        <position position="65"/>
    </location>
    <ligand>
        <name>substrate</name>
    </ligand>
</feature>
<dbReference type="RefSeq" id="WP_110360910.1">
    <property type="nucleotide sequence ID" value="NZ_QFLI01000004.1"/>
</dbReference>
<dbReference type="GO" id="GO:0005829">
    <property type="term" value="C:cytosol"/>
    <property type="evidence" value="ECO:0007669"/>
    <property type="project" value="TreeGrafter"/>
</dbReference>
<keyword evidence="8" id="KW-0963">Cytoplasm</keyword>
<evidence type="ECO:0000256" key="4">
    <source>
        <dbReference type="ARBA" id="ARBA00022605"/>
    </source>
</evidence>
<feature type="binding site" evidence="8">
    <location>
        <begin position="75"/>
        <end position="76"/>
    </location>
    <ligand>
        <name>substrate</name>
    </ligand>
</feature>
<evidence type="ECO:0000256" key="5">
    <source>
        <dbReference type="ARBA" id="ARBA00023154"/>
    </source>
</evidence>
<dbReference type="GO" id="GO:0008837">
    <property type="term" value="F:diaminopimelate epimerase activity"/>
    <property type="evidence" value="ECO:0007669"/>
    <property type="project" value="UniProtKB-UniRule"/>
</dbReference>
<comment type="pathway">
    <text evidence="1 8">Amino-acid biosynthesis; L-lysine biosynthesis via DAP pathway; DL-2,6-diaminopimelate from LL-2,6-diaminopimelate: step 1/1.</text>
</comment>
<keyword evidence="5 8" id="KW-0457">Lysine biosynthesis</keyword>
<keyword evidence="4 8" id="KW-0028">Amino-acid biosynthesis</keyword>
<comment type="caution">
    <text evidence="8">Lacks conserved residue(s) required for the propagation of feature annotation.</text>
</comment>
<evidence type="ECO:0000256" key="8">
    <source>
        <dbReference type="HAMAP-Rule" id="MF_00197"/>
    </source>
</evidence>
<dbReference type="AlphaFoldDB" id="A0A2V4A1U3"/>
<feature type="binding site" evidence="8">
    <location>
        <position position="13"/>
    </location>
    <ligand>
        <name>substrate</name>
    </ligand>
</feature>
<evidence type="ECO:0000256" key="1">
    <source>
        <dbReference type="ARBA" id="ARBA00005196"/>
    </source>
</evidence>
<dbReference type="NCBIfam" id="TIGR00652">
    <property type="entry name" value="DapF"/>
    <property type="match status" value="1"/>
</dbReference>
<reference evidence="10 11" key="1">
    <citation type="submission" date="2018-05" db="EMBL/GenBank/DDBJ databases">
        <title>Marinifilum breve JC075T sp. nov., a marine bacterium isolated from Yongle Blue Hole in the South China Sea.</title>
        <authorList>
            <person name="Fu T."/>
        </authorList>
    </citation>
    <scope>NUCLEOTIDE SEQUENCE [LARGE SCALE GENOMIC DNA]</scope>
    <source>
        <strain evidence="10 11">JC075</strain>
    </source>
</reference>
<comment type="similarity">
    <text evidence="2 8">Belongs to the diaminopimelate epimerase family.</text>
</comment>
<evidence type="ECO:0000256" key="9">
    <source>
        <dbReference type="PROSITE-ProRule" id="PRU10125"/>
    </source>
</evidence>
<dbReference type="InterPro" id="IPR018510">
    <property type="entry name" value="DAP_epimerase_AS"/>
</dbReference>
<feature type="binding site" evidence="8">
    <location>
        <begin position="202"/>
        <end position="203"/>
    </location>
    <ligand>
        <name>substrate</name>
    </ligand>
</feature>
<comment type="function">
    <text evidence="8">Catalyzes the stereoinversion of LL-2,6-diaminopimelate (L,L-DAP) to meso-diaminopimelate (meso-DAP), a precursor of L-lysine and an essential component of the bacterial peptidoglycan.</text>
</comment>
<protein>
    <recommendedName>
        <fullName evidence="3 8">Diaminopimelate epimerase</fullName>
        <shortName evidence="8">DAP epimerase</shortName>
        <ecNumber evidence="3 8">5.1.1.7</ecNumber>
    </recommendedName>
    <alternativeName>
        <fullName evidence="8">PLP-independent amino acid racemase</fullName>
    </alternativeName>
</protein>
<keyword evidence="11" id="KW-1185">Reference proteome</keyword>
<feature type="site" description="Could be important to modulate the pK values of the two catalytic cysteine residues" evidence="8">
    <location>
        <position position="142"/>
    </location>
</feature>
<comment type="catalytic activity">
    <reaction evidence="7 8">
        <text>(2S,6S)-2,6-diaminopimelate = meso-2,6-diaminopimelate</text>
        <dbReference type="Rhea" id="RHEA:15393"/>
        <dbReference type="ChEBI" id="CHEBI:57609"/>
        <dbReference type="ChEBI" id="CHEBI:57791"/>
        <dbReference type="EC" id="5.1.1.7"/>
    </reaction>
</comment>
<feature type="active site" description="Proton donor" evidence="8">
    <location>
        <position position="74"/>
    </location>
</feature>
<feature type="site" description="Could be important to modulate the pK values of the two catalytic cysteine residues" evidence="8">
    <location>
        <position position="191"/>
    </location>
</feature>